<dbReference type="PANTHER" id="PTHR33121">
    <property type="entry name" value="CYCLIC DI-GMP PHOSPHODIESTERASE PDEF"/>
    <property type="match status" value="1"/>
</dbReference>
<keyword evidence="1" id="KW-0472">Membrane</keyword>
<dbReference type="InterPro" id="IPR035919">
    <property type="entry name" value="EAL_sf"/>
</dbReference>
<evidence type="ECO:0000259" key="2">
    <source>
        <dbReference type="PROSITE" id="PS50883"/>
    </source>
</evidence>
<dbReference type="SUPFAM" id="SSF141868">
    <property type="entry name" value="EAL domain-like"/>
    <property type="match status" value="1"/>
</dbReference>
<dbReference type="GO" id="GO:0071111">
    <property type="term" value="F:cyclic-guanylate-specific phosphodiesterase activity"/>
    <property type="evidence" value="ECO:0007669"/>
    <property type="project" value="InterPro"/>
</dbReference>
<dbReference type="InterPro" id="IPR043128">
    <property type="entry name" value="Rev_trsase/Diguanyl_cyclase"/>
</dbReference>
<dbReference type="CDD" id="cd01948">
    <property type="entry name" value="EAL"/>
    <property type="match status" value="1"/>
</dbReference>
<name>A0A2P6MJL1_ALKUR</name>
<dbReference type="EMBL" id="PVNS01000003">
    <property type="protein sequence ID" value="PRO66464.1"/>
    <property type="molecule type" value="Genomic_DNA"/>
</dbReference>
<dbReference type="InterPro" id="IPR050706">
    <property type="entry name" value="Cyclic-di-GMP_PDE-like"/>
</dbReference>
<dbReference type="PANTHER" id="PTHR33121:SF79">
    <property type="entry name" value="CYCLIC DI-GMP PHOSPHODIESTERASE PDED-RELATED"/>
    <property type="match status" value="1"/>
</dbReference>
<accession>A0A2P6MJL1</accession>
<dbReference type="Gene3D" id="3.30.450.20">
    <property type="entry name" value="PAS domain"/>
    <property type="match status" value="1"/>
</dbReference>
<dbReference type="AlphaFoldDB" id="A0A2P6MJL1"/>
<protein>
    <recommendedName>
        <fullName evidence="6">GGDEF domain-containing protein</fullName>
    </recommendedName>
</protein>
<dbReference type="InterPro" id="IPR000160">
    <property type="entry name" value="GGDEF_dom"/>
</dbReference>
<keyword evidence="1" id="KW-0812">Transmembrane</keyword>
<dbReference type="InterPro" id="IPR001633">
    <property type="entry name" value="EAL_dom"/>
</dbReference>
<dbReference type="SMART" id="SM00267">
    <property type="entry name" value="GGDEF"/>
    <property type="match status" value="1"/>
</dbReference>
<evidence type="ECO:0000256" key="1">
    <source>
        <dbReference type="SAM" id="Phobius"/>
    </source>
</evidence>
<dbReference type="Pfam" id="PF00563">
    <property type="entry name" value="EAL"/>
    <property type="match status" value="1"/>
</dbReference>
<evidence type="ECO:0000313" key="4">
    <source>
        <dbReference type="EMBL" id="PRO66464.1"/>
    </source>
</evidence>
<dbReference type="Gene3D" id="3.30.70.270">
    <property type="match status" value="1"/>
</dbReference>
<feature type="domain" description="GGDEF" evidence="3">
    <location>
        <begin position="301"/>
        <end position="436"/>
    </location>
</feature>
<keyword evidence="1" id="KW-1133">Transmembrane helix</keyword>
<dbReference type="CDD" id="cd01949">
    <property type="entry name" value="GGDEF"/>
    <property type="match status" value="1"/>
</dbReference>
<dbReference type="Pfam" id="PF00990">
    <property type="entry name" value="GGDEF"/>
    <property type="match status" value="1"/>
</dbReference>
<comment type="caution">
    <text evidence="4">The sequence shown here is derived from an EMBL/GenBank/DDBJ whole genome shotgun (WGS) entry which is preliminary data.</text>
</comment>
<dbReference type="SMART" id="SM00052">
    <property type="entry name" value="EAL"/>
    <property type="match status" value="1"/>
</dbReference>
<feature type="transmembrane region" description="Helical" evidence="1">
    <location>
        <begin position="12"/>
        <end position="30"/>
    </location>
</feature>
<evidence type="ECO:0008006" key="6">
    <source>
        <dbReference type="Google" id="ProtNLM"/>
    </source>
</evidence>
<keyword evidence="5" id="KW-1185">Reference proteome</keyword>
<dbReference type="NCBIfam" id="TIGR00254">
    <property type="entry name" value="GGDEF"/>
    <property type="match status" value="1"/>
</dbReference>
<evidence type="ECO:0000313" key="5">
    <source>
        <dbReference type="Proteomes" id="UP000243650"/>
    </source>
</evidence>
<feature type="domain" description="EAL" evidence="2">
    <location>
        <begin position="445"/>
        <end position="699"/>
    </location>
</feature>
<proteinExistence type="predicted"/>
<sequence>MTIIDFFRISDIVTLLLLCTIFLYLFYHVLGGIGLSVSQALLNAMETKLVVINREGLILYSNGSWDQYIHQVLPQVAEDPSDRNYFRLMNVLGTNISSYQILSIFHGVNDLYEQDYRCPGSAEETWYRLKAVPLGDDAQSPLLLISHTDISQMIFYERNALEVIESMNDSFVVLHKDNTVKFMNHRAELLLRKPREEMLNVDVQESLGIQLNHFLTSKLTAARETLLRQTFDYYAEERKSWFEITLLPHQNGDVACFFQNINDKMMTLKTLEEGRYFDNLTSLPNRERLTGDLELFTAERTPFTIVTLSMKDFQETNNLYGHEAADQLLKAIAFRLQKAFIDYRIYRYTGDEFLLILDDAYSGIDMQKSLQQLEECLTEPFPINDAAALPVDFRKSVVTFPKDGDSPFRILQAVDAARLSLKNGSASSSEILFYTPELGETHLRSFLMKRDLLPDVDNGAVSLVYQPQVDGQTGSMTGVEVLARWEHEEAGPISPAEFIPAAEKAGLISEFTLKIIRRGLTLLQQLRAQHAFSGTMAFNLSSSSLKEEAFIDTLASLPAAFDLPPSSIELEITETVELTSDAGIPSHLKRLSDAGFRIAIDDFGTGYSKINYLDQFPIHKIKIDRYFVEKIPASRKKAPVLDAVLELVRSVNLDLLIEGVEESYQVEYLLARDCRSFQGFYFHQPLREDELLSMMEEERLK</sequence>
<dbReference type="Proteomes" id="UP000243650">
    <property type="component" value="Unassembled WGS sequence"/>
</dbReference>
<dbReference type="InterPro" id="IPR029787">
    <property type="entry name" value="Nucleotide_cyclase"/>
</dbReference>
<dbReference type="PROSITE" id="PS50887">
    <property type="entry name" value="GGDEF"/>
    <property type="match status" value="1"/>
</dbReference>
<dbReference type="OrthoDB" id="9759607at2"/>
<gene>
    <name evidence="4" type="ORF">C6I21_03750</name>
</gene>
<evidence type="ECO:0000259" key="3">
    <source>
        <dbReference type="PROSITE" id="PS50887"/>
    </source>
</evidence>
<dbReference type="Gene3D" id="3.20.20.450">
    <property type="entry name" value="EAL domain"/>
    <property type="match status" value="1"/>
</dbReference>
<organism evidence="4 5">
    <name type="scientific">Alkalicoccus urumqiensis</name>
    <name type="common">Bacillus urumqiensis</name>
    <dbReference type="NCBI Taxonomy" id="1548213"/>
    <lineage>
        <taxon>Bacteria</taxon>
        <taxon>Bacillati</taxon>
        <taxon>Bacillota</taxon>
        <taxon>Bacilli</taxon>
        <taxon>Bacillales</taxon>
        <taxon>Bacillaceae</taxon>
        <taxon>Alkalicoccus</taxon>
    </lineage>
</organism>
<dbReference type="SUPFAM" id="SSF55073">
    <property type="entry name" value="Nucleotide cyclase"/>
    <property type="match status" value="1"/>
</dbReference>
<dbReference type="PROSITE" id="PS50883">
    <property type="entry name" value="EAL"/>
    <property type="match status" value="1"/>
</dbReference>
<reference evidence="4 5" key="1">
    <citation type="submission" date="2018-03" db="EMBL/GenBank/DDBJ databases">
        <title>Bacillus urumqiensis sp. nov., a moderately haloalkaliphilic bacterium isolated from a salt lake.</title>
        <authorList>
            <person name="Zhao B."/>
            <person name="Liao Z."/>
        </authorList>
    </citation>
    <scope>NUCLEOTIDE SEQUENCE [LARGE SCALE GENOMIC DNA]</scope>
    <source>
        <strain evidence="4 5">BZ-SZ-XJ18</strain>
    </source>
</reference>